<comment type="similarity">
    <text evidence="2">Belongs to the ABC-2 integral membrane protein family.</text>
</comment>
<evidence type="ECO:0000256" key="2">
    <source>
        <dbReference type="ARBA" id="ARBA00007783"/>
    </source>
</evidence>
<dbReference type="Gene3D" id="3.40.1710.10">
    <property type="entry name" value="abc type-2 transporter like domain"/>
    <property type="match status" value="1"/>
</dbReference>
<dbReference type="InterPro" id="IPR047817">
    <property type="entry name" value="ABC2_TM_bact-type"/>
</dbReference>
<evidence type="ECO:0000256" key="5">
    <source>
        <dbReference type="ARBA" id="ARBA00022692"/>
    </source>
</evidence>
<protein>
    <submittedName>
        <fullName evidence="10">ABC transporter permease subunit</fullName>
    </submittedName>
</protein>
<proteinExistence type="inferred from homology"/>
<dbReference type="Proteomes" id="UP000480275">
    <property type="component" value="Unassembled WGS sequence"/>
</dbReference>
<keyword evidence="7 8" id="KW-0472">Membrane</keyword>
<evidence type="ECO:0000256" key="6">
    <source>
        <dbReference type="ARBA" id="ARBA00022989"/>
    </source>
</evidence>
<keyword evidence="5 8" id="KW-0812">Transmembrane</keyword>
<feature type="transmembrane region" description="Helical" evidence="8">
    <location>
        <begin position="300"/>
        <end position="319"/>
    </location>
</feature>
<name>A0A6L5JWP8_RHOTE</name>
<dbReference type="GO" id="GO:0140359">
    <property type="term" value="F:ABC-type transporter activity"/>
    <property type="evidence" value="ECO:0007669"/>
    <property type="project" value="InterPro"/>
</dbReference>
<keyword evidence="3" id="KW-0813">Transport</keyword>
<evidence type="ECO:0000256" key="8">
    <source>
        <dbReference type="SAM" id="Phobius"/>
    </source>
</evidence>
<sequence length="388" mass="42283">MKRVSIFSPDHPLRLHLANIYRLGVKELRSLAADKVLLTLIVWAFSGAIYEAATGTSLELHKAPVAVVDEDDSPLSRRLADALYPPFFHTPVKITLAELDPAMDRGRYSFVIVIPSNFERDLVAGRSPDVQLNIDATIMSQAFIGAGYIQNIAAGEISEYLTGRRDSAQTPINLVTRVRFNQNLNGLWFGGVMEVINNITMLTIILVGAALIREREHGTIEHLLVMPLAPFEIVLAKIWANGLAVLIGASFALLVVVRQVLGVPIAGSLPLFLCAASLYLFAAASIGVYLGTVARSMPQLGLLIILVIIPLLMLSGGTTPRESMPEAVQNFMLLAPTTYFVRLAQAILYRGAGFAAVWTDLLAMLALGSVFFSLALERFRRSVTQTQV</sequence>
<dbReference type="PANTHER" id="PTHR30294">
    <property type="entry name" value="MEMBRANE COMPONENT OF ABC TRANSPORTER YHHJ-RELATED"/>
    <property type="match status" value="1"/>
</dbReference>
<dbReference type="PROSITE" id="PS51012">
    <property type="entry name" value="ABC_TM2"/>
    <property type="match status" value="1"/>
</dbReference>
<dbReference type="GO" id="GO:0005886">
    <property type="term" value="C:plasma membrane"/>
    <property type="evidence" value="ECO:0007669"/>
    <property type="project" value="UniProtKB-SubCell"/>
</dbReference>
<feature type="transmembrane region" description="Helical" evidence="8">
    <location>
        <begin position="233"/>
        <end position="257"/>
    </location>
</feature>
<reference evidence="10 11" key="1">
    <citation type="submission" date="2019-10" db="EMBL/GenBank/DDBJ databases">
        <title>Whole-genome sequence of the purple nonsulfur photosynthetic bacterium Rhodocyclus tenuis.</title>
        <authorList>
            <person name="Kyndt J.A."/>
            <person name="Meyer T.E."/>
        </authorList>
    </citation>
    <scope>NUCLEOTIDE SEQUENCE [LARGE SCALE GENOMIC DNA]</scope>
    <source>
        <strain evidence="10 11">DSM 110</strain>
    </source>
</reference>
<evidence type="ECO:0000313" key="10">
    <source>
        <dbReference type="EMBL" id="MQY50970.1"/>
    </source>
</evidence>
<comment type="caution">
    <text evidence="10">The sequence shown here is derived from an EMBL/GenBank/DDBJ whole genome shotgun (WGS) entry which is preliminary data.</text>
</comment>
<feature type="transmembrane region" description="Helical" evidence="8">
    <location>
        <begin position="355"/>
        <end position="376"/>
    </location>
</feature>
<evidence type="ECO:0000313" key="11">
    <source>
        <dbReference type="Proteomes" id="UP000480275"/>
    </source>
</evidence>
<keyword evidence="4" id="KW-1003">Cell membrane</keyword>
<gene>
    <name evidence="10" type="ORF">GHK24_04145</name>
</gene>
<dbReference type="PANTHER" id="PTHR30294:SF47">
    <property type="entry name" value="INNER MEMBRANE TRANSPORT PERMEASE YHHJ"/>
    <property type="match status" value="1"/>
</dbReference>
<evidence type="ECO:0000256" key="1">
    <source>
        <dbReference type="ARBA" id="ARBA00004651"/>
    </source>
</evidence>
<dbReference type="Pfam" id="PF12698">
    <property type="entry name" value="ABC2_membrane_3"/>
    <property type="match status" value="1"/>
</dbReference>
<feature type="transmembrane region" description="Helical" evidence="8">
    <location>
        <begin position="269"/>
        <end position="294"/>
    </location>
</feature>
<dbReference type="OrthoDB" id="9808686at2"/>
<feature type="transmembrane region" description="Helical" evidence="8">
    <location>
        <begin position="187"/>
        <end position="213"/>
    </location>
</feature>
<evidence type="ECO:0000259" key="9">
    <source>
        <dbReference type="PROSITE" id="PS51012"/>
    </source>
</evidence>
<dbReference type="AlphaFoldDB" id="A0A6L5JWP8"/>
<dbReference type="EMBL" id="WIXJ01000002">
    <property type="protein sequence ID" value="MQY50970.1"/>
    <property type="molecule type" value="Genomic_DNA"/>
</dbReference>
<keyword evidence="6 8" id="KW-1133">Transmembrane helix</keyword>
<organism evidence="10 11">
    <name type="scientific">Rhodocyclus tenuis</name>
    <name type="common">Rhodospirillum tenue</name>
    <dbReference type="NCBI Taxonomy" id="1066"/>
    <lineage>
        <taxon>Bacteria</taxon>
        <taxon>Pseudomonadati</taxon>
        <taxon>Pseudomonadota</taxon>
        <taxon>Betaproteobacteria</taxon>
        <taxon>Rhodocyclales</taxon>
        <taxon>Rhodocyclaceae</taxon>
        <taxon>Rhodocyclus</taxon>
    </lineage>
</organism>
<evidence type="ECO:0000256" key="7">
    <source>
        <dbReference type="ARBA" id="ARBA00023136"/>
    </source>
</evidence>
<comment type="subcellular location">
    <subcellularLocation>
        <location evidence="1">Cell membrane</location>
        <topology evidence="1">Multi-pass membrane protein</topology>
    </subcellularLocation>
</comment>
<feature type="domain" description="ABC transmembrane type-2" evidence="9">
    <location>
        <begin position="146"/>
        <end position="382"/>
    </location>
</feature>
<dbReference type="InterPro" id="IPR013525">
    <property type="entry name" value="ABC2_TM"/>
</dbReference>
<accession>A0A6L5JWP8</accession>
<dbReference type="InterPro" id="IPR051449">
    <property type="entry name" value="ABC-2_transporter_component"/>
</dbReference>
<evidence type="ECO:0000256" key="4">
    <source>
        <dbReference type="ARBA" id="ARBA00022475"/>
    </source>
</evidence>
<evidence type="ECO:0000256" key="3">
    <source>
        <dbReference type="ARBA" id="ARBA00022448"/>
    </source>
</evidence>